<proteinExistence type="predicted"/>
<dbReference type="STRING" id="331678.Cphamn1_2255"/>
<protein>
    <recommendedName>
        <fullName evidence="2">Plasmid stabilization system</fullName>
    </recommendedName>
</protein>
<dbReference type="HOGENOM" id="CLU_3395764_0_0_10"/>
<dbReference type="AlphaFoldDB" id="B3ENS0"/>
<name>B3ENS0_CHLPB</name>
<reference evidence="1" key="1">
    <citation type="submission" date="2008-06" db="EMBL/GenBank/DDBJ databases">
        <title>Complete sequence of Chlorobium phaeobacteroides BS1.</title>
        <authorList>
            <consortium name="US DOE Joint Genome Institute"/>
            <person name="Lucas S."/>
            <person name="Copeland A."/>
            <person name="Lapidus A."/>
            <person name="Glavina del Rio T."/>
            <person name="Dalin E."/>
            <person name="Tice H."/>
            <person name="Bruce D."/>
            <person name="Goodwin L."/>
            <person name="Pitluck S."/>
            <person name="Schmutz J."/>
            <person name="Larimer F."/>
            <person name="Land M."/>
            <person name="Hauser L."/>
            <person name="Kyrpides N."/>
            <person name="Ovchinnikova G."/>
            <person name="Li T."/>
            <person name="Liu Z."/>
            <person name="Zhao F."/>
            <person name="Overmann J."/>
            <person name="Bryant D.A."/>
            <person name="Richardson P."/>
        </authorList>
    </citation>
    <scope>NUCLEOTIDE SEQUENCE [LARGE SCALE GENOMIC DNA]</scope>
    <source>
        <strain evidence="1">BS1</strain>
    </source>
</reference>
<sequence length="31" mass="3698">MLYAVEEATIVLLAVAHQHREPDYWIDREKT</sequence>
<evidence type="ECO:0008006" key="2">
    <source>
        <dbReference type="Google" id="ProtNLM"/>
    </source>
</evidence>
<gene>
    <name evidence="1" type="ordered locus">Cphamn1_2255</name>
</gene>
<accession>B3ENS0</accession>
<evidence type="ECO:0000313" key="1">
    <source>
        <dbReference type="EMBL" id="ACE05159.1"/>
    </source>
</evidence>
<organism evidence="1">
    <name type="scientific">Chlorobium phaeobacteroides (strain BS1)</name>
    <dbReference type="NCBI Taxonomy" id="331678"/>
    <lineage>
        <taxon>Bacteria</taxon>
        <taxon>Pseudomonadati</taxon>
        <taxon>Chlorobiota</taxon>
        <taxon>Chlorobiia</taxon>
        <taxon>Chlorobiales</taxon>
        <taxon>Chlorobiaceae</taxon>
        <taxon>Chlorobium/Pelodictyon group</taxon>
        <taxon>Chlorobium</taxon>
    </lineage>
</organism>
<dbReference type="EMBL" id="CP001101">
    <property type="protein sequence ID" value="ACE05159.1"/>
    <property type="molecule type" value="Genomic_DNA"/>
</dbReference>
<dbReference type="KEGG" id="cpb:Cphamn1_2255"/>